<dbReference type="SUPFAM" id="SSF55895">
    <property type="entry name" value="Ribonuclease Rh-like"/>
    <property type="match status" value="1"/>
</dbReference>
<reference evidence="3 4" key="1">
    <citation type="journal article" date="2018" name="Gigascience">
        <title>Genomes of trombidid mites reveal novel predicted allergens and laterally-transferred genes associated with secondary metabolism.</title>
        <authorList>
            <person name="Dong X."/>
            <person name="Chaisiri K."/>
            <person name="Xia D."/>
            <person name="Armstrong S.D."/>
            <person name="Fang Y."/>
            <person name="Donnelly M.J."/>
            <person name="Kadowaki T."/>
            <person name="McGarry J.W."/>
            <person name="Darby A.C."/>
            <person name="Makepeace B.L."/>
        </authorList>
    </citation>
    <scope>NUCLEOTIDE SEQUENCE [LARGE SCALE GENOMIC DNA]</scope>
    <source>
        <strain evidence="3">UoL-UT</strain>
    </source>
</reference>
<dbReference type="PANTHER" id="PTHR11240:SF22">
    <property type="entry name" value="RIBONUCLEASE T2"/>
    <property type="match status" value="1"/>
</dbReference>
<gene>
    <name evidence="3" type="ORF">B4U80_11740</name>
</gene>
<organism evidence="3 4">
    <name type="scientific">Leptotrombidium deliense</name>
    <dbReference type="NCBI Taxonomy" id="299467"/>
    <lineage>
        <taxon>Eukaryota</taxon>
        <taxon>Metazoa</taxon>
        <taxon>Ecdysozoa</taxon>
        <taxon>Arthropoda</taxon>
        <taxon>Chelicerata</taxon>
        <taxon>Arachnida</taxon>
        <taxon>Acari</taxon>
        <taxon>Acariformes</taxon>
        <taxon>Trombidiformes</taxon>
        <taxon>Prostigmata</taxon>
        <taxon>Anystina</taxon>
        <taxon>Parasitengona</taxon>
        <taxon>Trombiculoidea</taxon>
        <taxon>Trombiculidae</taxon>
        <taxon>Leptotrombidium</taxon>
    </lineage>
</organism>
<dbReference type="InterPro" id="IPR036430">
    <property type="entry name" value="RNase_T2-like_sf"/>
</dbReference>
<keyword evidence="4" id="KW-1185">Reference proteome</keyword>
<comment type="caution">
    <text evidence="3">The sequence shown here is derived from an EMBL/GenBank/DDBJ whole genome shotgun (WGS) entry which is preliminary data.</text>
</comment>
<dbReference type="Gene3D" id="3.90.730.10">
    <property type="entry name" value="Ribonuclease T2-like"/>
    <property type="match status" value="1"/>
</dbReference>
<dbReference type="AlphaFoldDB" id="A0A443S325"/>
<dbReference type="PANTHER" id="PTHR11240">
    <property type="entry name" value="RIBONUCLEASE T2"/>
    <property type="match status" value="1"/>
</dbReference>
<dbReference type="EMBL" id="NCKV01010332">
    <property type="protein sequence ID" value="RWS21927.1"/>
    <property type="molecule type" value="Genomic_DNA"/>
</dbReference>
<protein>
    <submittedName>
        <fullName evidence="3">Uncharacterized protein</fullName>
    </submittedName>
</protein>
<name>A0A443S325_9ACAR</name>
<proteinExistence type="inferred from homology"/>
<sequence length="489" mass="58466">DVVGEQYLMQIWILRSHYFAQNSTTEHYFGKYGYYEFPEEADVDIRRTNLFGGAVKINDIMTTFDYYILALGYAPVACAQTIHRNNWVRMGNCGRSEWMIHGLWGNVGETRINLQRKICMSDKDSRSQRSRVTDYVAQVPADLPEISFPISAKFNDFNHWFDYEWCVHGYFLKYGPEKYMFQNPTEYFNLMLNFYRQVNISQKIEVAGFFPSDARLYNSDVFQQLIASFEHQPAFILSKFFGTVWNVREIQFCFNKSNVWIDCEQNMLRESVLGFNTDAVRYILQPSSYKLFPYIILQLDYDYDRNCFLIRDLRGSNYNYGLQRNAASVRYQHRALFMEQLYTDRRIMELLMKYPFWNTGNDRLQFLENRIQSALEIMTKMKSIVTFYDYIKIGLKIFKNLKVQRWISGDMRAQYYLTREMFEQRMLQIHSNPKRAIYMCIGFSFRAMRVCVDHETLEWVSCSDLEYPEMSTVERINNCPEQFRLIKYA</sequence>
<evidence type="ECO:0000256" key="2">
    <source>
        <dbReference type="RuleBase" id="RU004328"/>
    </source>
</evidence>
<comment type="similarity">
    <text evidence="1 2">Belongs to the RNase T2 family.</text>
</comment>
<dbReference type="VEuPathDB" id="VectorBase:LDEU010113"/>
<dbReference type="Proteomes" id="UP000288716">
    <property type="component" value="Unassembled WGS sequence"/>
</dbReference>
<evidence type="ECO:0000256" key="1">
    <source>
        <dbReference type="ARBA" id="ARBA00007469"/>
    </source>
</evidence>
<dbReference type="GO" id="GO:0033897">
    <property type="term" value="F:ribonuclease T2 activity"/>
    <property type="evidence" value="ECO:0007669"/>
    <property type="project" value="InterPro"/>
</dbReference>
<feature type="non-terminal residue" evidence="3">
    <location>
        <position position="1"/>
    </location>
</feature>
<dbReference type="InterPro" id="IPR001568">
    <property type="entry name" value="RNase_T2-like"/>
</dbReference>
<dbReference type="GO" id="GO:0003723">
    <property type="term" value="F:RNA binding"/>
    <property type="evidence" value="ECO:0007669"/>
    <property type="project" value="InterPro"/>
</dbReference>
<evidence type="ECO:0000313" key="3">
    <source>
        <dbReference type="EMBL" id="RWS21927.1"/>
    </source>
</evidence>
<evidence type="ECO:0000313" key="4">
    <source>
        <dbReference type="Proteomes" id="UP000288716"/>
    </source>
</evidence>
<accession>A0A443S325</accession>
<dbReference type="OrthoDB" id="435754at2759"/>
<dbReference type="Pfam" id="PF00445">
    <property type="entry name" value="Ribonuclease_T2"/>
    <property type="match status" value="1"/>
</dbReference>